<dbReference type="RefSeq" id="WP_131004897.1">
    <property type="nucleotide sequence ID" value="NZ_JBCEWA010000002.1"/>
</dbReference>
<keyword evidence="4" id="KW-1185">Reference proteome</keyword>
<feature type="transmembrane region" description="Helical" evidence="2">
    <location>
        <begin position="278"/>
        <end position="298"/>
    </location>
</feature>
<dbReference type="Proteomes" id="UP001398420">
    <property type="component" value="Unassembled WGS sequence"/>
</dbReference>
<dbReference type="EMBL" id="JBCEWA010000002">
    <property type="protein sequence ID" value="MEL5987414.1"/>
    <property type="molecule type" value="Genomic_DNA"/>
</dbReference>
<feature type="transmembrane region" description="Helical" evidence="2">
    <location>
        <begin position="133"/>
        <end position="152"/>
    </location>
</feature>
<name>A0ABU9LKB0_9BACL</name>
<keyword evidence="2" id="KW-1133">Transmembrane helix</keyword>
<keyword evidence="2" id="KW-0812">Transmembrane</keyword>
<feature type="transmembrane region" description="Helical" evidence="2">
    <location>
        <begin position="40"/>
        <end position="62"/>
    </location>
</feature>
<reference evidence="3 4" key="1">
    <citation type="submission" date="2024-04" db="EMBL/GenBank/DDBJ databases">
        <authorList>
            <person name="Wu Y.S."/>
            <person name="Zhang L."/>
        </authorList>
    </citation>
    <scope>NUCLEOTIDE SEQUENCE [LARGE SCALE GENOMIC DNA]</scope>
    <source>
        <strain evidence="3 4">KG-01</strain>
    </source>
</reference>
<sequence length="304" mass="34529">MLEIVQSKQRKMYVVGIVSLLASAILTSISQVYYANKVQLVHPFLFTGISFFITAIFFQMVAMKQRVQVEWKRAFLPLLKLNLASVLAFMGFYFALKYIEPAIVSSLEMGAGPLFVLVIALRTRVHIPRIQWWIALGTLGACLLLIYVIFSGNSGVTEWRVENSWGIVTSIFCGLGAVLCTIYSKQLSTLGWSSSMILSKRFIAIIILSFIATYDTLILYFLENIAWIMMVTIMGVLIPMYLLQKGIQYCETFIVMMSLCFIPVFTFFFQLLDPRLTWSSLTFTGVCLLLILGILSMWQEQKNV</sequence>
<feature type="transmembrane region" description="Helical" evidence="2">
    <location>
        <begin position="74"/>
        <end position="96"/>
    </location>
</feature>
<dbReference type="SUPFAM" id="SSF103481">
    <property type="entry name" value="Multidrug resistance efflux transporter EmrE"/>
    <property type="match status" value="1"/>
</dbReference>
<keyword evidence="2" id="KW-0472">Membrane</keyword>
<evidence type="ECO:0000256" key="1">
    <source>
        <dbReference type="ARBA" id="ARBA00004127"/>
    </source>
</evidence>
<feature type="transmembrane region" description="Helical" evidence="2">
    <location>
        <begin position="252"/>
        <end position="272"/>
    </location>
</feature>
<evidence type="ECO:0000313" key="3">
    <source>
        <dbReference type="EMBL" id="MEL5987414.1"/>
    </source>
</evidence>
<evidence type="ECO:0000256" key="2">
    <source>
        <dbReference type="SAM" id="Phobius"/>
    </source>
</evidence>
<feature type="transmembrane region" description="Helical" evidence="2">
    <location>
        <begin position="12"/>
        <end position="34"/>
    </location>
</feature>
<comment type="subcellular location">
    <subcellularLocation>
        <location evidence="1">Endomembrane system</location>
        <topology evidence="1">Multi-pass membrane protein</topology>
    </subcellularLocation>
</comment>
<gene>
    <name evidence="3" type="ORF">AAF454_03105</name>
</gene>
<feature type="transmembrane region" description="Helical" evidence="2">
    <location>
        <begin position="102"/>
        <end position="121"/>
    </location>
</feature>
<dbReference type="InterPro" id="IPR037185">
    <property type="entry name" value="EmrE-like"/>
</dbReference>
<feature type="transmembrane region" description="Helical" evidence="2">
    <location>
        <begin position="164"/>
        <end position="182"/>
    </location>
</feature>
<feature type="transmembrane region" description="Helical" evidence="2">
    <location>
        <begin position="225"/>
        <end position="243"/>
    </location>
</feature>
<proteinExistence type="predicted"/>
<organism evidence="3 4">
    <name type="scientific">Kurthia gibsonii</name>
    <dbReference type="NCBI Taxonomy" id="33946"/>
    <lineage>
        <taxon>Bacteria</taxon>
        <taxon>Bacillati</taxon>
        <taxon>Bacillota</taxon>
        <taxon>Bacilli</taxon>
        <taxon>Bacillales</taxon>
        <taxon>Caryophanaceae</taxon>
        <taxon>Kurthia</taxon>
    </lineage>
</organism>
<protein>
    <submittedName>
        <fullName evidence="3">DMT family transporter</fullName>
    </submittedName>
</protein>
<accession>A0ABU9LKB0</accession>
<comment type="caution">
    <text evidence="3">The sequence shown here is derived from an EMBL/GenBank/DDBJ whole genome shotgun (WGS) entry which is preliminary data.</text>
</comment>
<evidence type="ECO:0000313" key="4">
    <source>
        <dbReference type="Proteomes" id="UP001398420"/>
    </source>
</evidence>
<feature type="transmembrane region" description="Helical" evidence="2">
    <location>
        <begin position="202"/>
        <end position="219"/>
    </location>
</feature>